<feature type="compositionally biased region" description="Polar residues" evidence="4">
    <location>
        <begin position="701"/>
        <end position="713"/>
    </location>
</feature>
<dbReference type="AlphaFoldDB" id="A0A4Z1JN10"/>
<comment type="caution">
    <text evidence="6">The sequence shown here is derived from an EMBL/GenBank/DDBJ whole genome shotgun (WGS) entry which is preliminary data.</text>
</comment>
<dbReference type="EMBL" id="PQXM01000731">
    <property type="protein sequence ID" value="TGO70307.1"/>
    <property type="molecule type" value="Genomic_DNA"/>
</dbReference>
<evidence type="ECO:0000313" key="6">
    <source>
        <dbReference type="EMBL" id="TGO70307.1"/>
    </source>
</evidence>
<evidence type="ECO:0000259" key="5">
    <source>
        <dbReference type="PROSITE" id="PS50600"/>
    </source>
</evidence>
<dbReference type="GO" id="GO:0008234">
    <property type="term" value="F:cysteine-type peptidase activity"/>
    <property type="evidence" value="ECO:0007669"/>
    <property type="project" value="InterPro"/>
</dbReference>
<organism evidence="6 7">
    <name type="scientific">Botrytis elliptica</name>
    <dbReference type="NCBI Taxonomy" id="278938"/>
    <lineage>
        <taxon>Eukaryota</taxon>
        <taxon>Fungi</taxon>
        <taxon>Dikarya</taxon>
        <taxon>Ascomycota</taxon>
        <taxon>Pezizomycotina</taxon>
        <taxon>Leotiomycetes</taxon>
        <taxon>Helotiales</taxon>
        <taxon>Sclerotiniaceae</taxon>
        <taxon>Botrytis</taxon>
    </lineage>
</organism>
<keyword evidence="2" id="KW-0645">Protease</keyword>
<evidence type="ECO:0000256" key="2">
    <source>
        <dbReference type="ARBA" id="ARBA00022670"/>
    </source>
</evidence>
<accession>A0A4Z1JN10</accession>
<name>A0A4Z1JN10_9HELO</name>
<protein>
    <recommendedName>
        <fullName evidence="5">Ubiquitin-like protease family profile domain-containing protein</fullName>
    </recommendedName>
</protein>
<dbReference type="Pfam" id="PF02902">
    <property type="entry name" value="Peptidase_C48"/>
    <property type="match status" value="1"/>
</dbReference>
<dbReference type="Proteomes" id="UP000297229">
    <property type="component" value="Unassembled WGS sequence"/>
</dbReference>
<dbReference type="InterPro" id="IPR038765">
    <property type="entry name" value="Papain-like_cys_pep_sf"/>
</dbReference>
<reference evidence="6 7" key="1">
    <citation type="submission" date="2017-12" db="EMBL/GenBank/DDBJ databases">
        <title>Comparative genomics of Botrytis spp.</title>
        <authorList>
            <person name="Valero-Jimenez C.A."/>
            <person name="Tapia P."/>
            <person name="Veloso J."/>
            <person name="Silva-Moreno E."/>
            <person name="Staats M."/>
            <person name="Valdes J.H."/>
            <person name="Van Kan J.A.L."/>
        </authorList>
    </citation>
    <scope>NUCLEOTIDE SEQUENCE [LARGE SCALE GENOMIC DNA]</scope>
    <source>
        <strain evidence="6 7">Be9601</strain>
    </source>
</reference>
<dbReference type="InterPro" id="IPR003653">
    <property type="entry name" value="Peptidase_C48_C"/>
</dbReference>
<feature type="region of interest" description="Disordered" evidence="4">
    <location>
        <begin position="1"/>
        <end position="42"/>
    </location>
</feature>
<keyword evidence="7" id="KW-1185">Reference proteome</keyword>
<dbReference type="GO" id="GO:0019783">
    <property type="term" value="F:ubiquitin-like protein peptidase activity"/>
    <property type="evidence" value="ECO:0007669"/>
    <property type="project" value="UniProtKB-ARBA"/>
</dbReference>
<feature type="domain" description="Ubiquitin-like protease family profile" evidence="5">
    <location>
        <begin position="346"/>
        <end position="610"/>
    </location>
</feature>
<evidence type="ECO:0000256" key="3">
    <source>
        <dbReference type="ARBA" id="ARBA00022801"/>
    </source>
</evidence>
<gene>
    <name evidence="6" type="ORF">BELL_0733g00050</name>
</gene>
<evidence type="ECO:0000256" key="1">
    <source>
        <dbReference type="ARBA" id="ARBA00005234"/>
    </source>
</evidence>
<dbReference type="Gene3D" id="3.40.395.10">
    <property type="entry name" value="Adenoviral Proteinase, Chain A"/>
    <property type="match status" value="1"/>
</dbReference>
<dbReference type="PROSITE" id="PS50600">
    <property type="entry name" value="ULP_PROTEASE"/>
    <property type="match status" value="1"/>
</dbReference>
<evidence type="ECO:0000313" key="7">
    <source>
        <dbReference type="Proteomes" id="UP000297229"/>
    </source>
</evidence>
<comment type="similarity">
    <text evidence="1">Belongs to the peptidase C48 family.</text>
</comment>
<evidence type="ECO:0000256" key="4">
    <source>
        <dbReference type="SAM" id="MobiDB-lite"/>
    </source>
</evidence>
<dbReference type="SUPFAM" id="SSF54001">
    <property type="entry name" value="Cysteine proteinases"/>
    <property type="match status" value="1"/>
</dbReference>
<keyword evidence="3" id="KW-0378">Hydrolase</keyword>
<feature type="region of interest" description="Disordered" evidence="4">
    <location>
        <begin position="701"/>
        <end position="720"/>
    </location>
</feature>
<feature type="compositionally biased region" description="Basic and acidic residues" evidence="4">
    <location>
        <begin position="1"/>
        <end position="10"/>
    </location>
</feature>
<dbReference type="GO" id="GO:0006508">
    <property type="term" value="P:proteolysis"/>
    <property type="evidence" value="ECO:0007669"/>
    <property type="project" value="UniProtKB-KW"/>
</dbReference>
<sequence>MSCRTKRPDLDSNLDSDSGTNTDQYKDDDNDNSDFDSTASDLFTSPTPYSSVNNTLAHTLRELKVSLKSFHTSARKIPLQWAKLCETFPDNDSNSFQNYVLESLDENDLKHIIERCEQSHYNELITDKRKRACISKLIEKNCLGLDWWALYFWFGKEIVQSRDALQILIGLGKAINKCRKELKAQEEPTILGQEELTVLDFTYQNVYANLVIAKAERRRRRGVSNNAHAFAVDDITRMGRKWNSSIQGLLANLESIPSPEIARGNSMHNKLQHNHSLHDDDEDDDGVFHLSHEDHAIEELDGSLPFQISEHGDTQKIMDEEGCVGVHRWEESGAEFESGYEEFRGMVNNHEDDGGLSANDGNFSDEEEISFQLLAEPTADVSGTPSTPDARHILNTPEIPQLPSIITLPPNRDGQQILPTPERMSSAEKQLSEGELKRNAAVTHQCLKNNIQSANKWTDYTLHSVLESFKYPDDTRLLYPLAFSSKNFRIKEFYKYEKIFVPIHHPGRYPHWTLAVVRPQENSFKHYDSIRSTKRSTECSDLLLAWIQRQMTFNEGDMGGVTSRSKVRVGAKTLNGGNMRSHPSGTHPECAQQSDSSSCGPFVATFVYRMLNFDNRFIDKILTNPVNVELMRNLFIGGLDSNQVTSGIASTRNDEAAKVCNITDASTDPDFIQPPPLAQATSPEMTSSLTLNRVPSISDITTPSLIDSTPSTISDDEPVSPDALFTSITNTKHLLDKFREQERTKRKMLDVEREENIVKRRRVEEESKNLMERLRVAKVEDEAIELEKESIKETLEDFKAWERLMPKNIRPYGGLQEISSQINAKANGVEAKKRYKDAEVEKITHDLNEEIVKGRELVVNLKEIERSLEKQVEIEEMVEKYLGTLVVLKKD</sequence>
<proteinExistence type="inferred from homology"/>